<keyword evidence="3" id="KW-1133">Transmembrane helix</keyword>
<evidence type="ECO:0000256" key="1">
    <source>
        <dbReference type="ARBA" id="ARBA00022737"/>
    </source>
</evidence>
<reference evidence="5 6" key="2">
    <citation type="submission" date="2018-11" db="EMBL/GenBank/DDBJ databases">
        <authorList>
            <consortium name="Pathogen Informatics"/>
        </authorList>
    </citation>
    <scope>NUCLEOTIDE SEQUENCE [LARGE SCALE GENOMIC DNA]</scope>
</reference>
<protein>
    <submittedName>
        <fullName evidence="7">Col_cuticle_N domain-containing protein</fullName>
    </submittedName>
</protein>
<evidence type="ECO:0000256" key="2">
    <source>
        <dbReference type="SAM" id="MobiDB-lite"/>
    </source>
</evidence>
<evidence type="ECO:0000313" key="7">
    <source>
        <dbReference type="WBParaSite" id="GPUH_0001001101-mRNA-1"/>
    </source>
</evidence>
<feature type="transmembrane region" description="Helical" evidence="3">
    <location>
        <begin position="46"/>
        <end position="70"/>
    </location>
</feature>
<dbReference type="SMART" id="SM01088">
    <property type="entry name" value="Col_cuticle_N"/>
    <property type="match status" value="1"/>
</dbReference>
<reference evidence="7" key="1">
    <citation type="submission" date="2016-06" db="UniProtKB">
        <authorList>
            <consortium name="WormBaseParasite"/>
        </authorList>
    </citation>
    <scope>IDENTIFICATION</scope>
</reference>
<dbReference type="EMBL" id="UYRT01035645">
    <property type="protein sequence ID" value="VDK80629.1"/>
    <property type="molecule type" value="Genomic_DNA"/>
</dbReference>
<keyword evidence="3" id="KW-0812">Transmembrane</keyword>
<name>A0A183DMQ9_9BILA</name>
<dbReference type="Proteomes" id="UP000271098">
    <property type="component" value="Unassembled WGS sequence"/>
</dbReference>
<dbReference type="AlphaFoldDB" id="A0A183DMQ9"/>
<organism evidence="7">
    <name type="scientific">Gongylonema pulchrum</name>
    <dbReference type="NCBI Taxonomy" id="637853"/>
    <lineage>
        <taxon>Eukaryota</taxon>
        <taxon>Metazoa</taxon>
        <taxon>Ecdysozoa</taxon>
        <taxon>Nematoda</taxon>
        <taxon>Chromadorea</taxon>
        <taxon>Rhabditida</taxon>
        <taxon>Spirurina</taxon>
        <taxon>Spiruromorpha</taxon>
        <taxon>Spiruroidea</taxon>
        <taxon>Gongylonematidae</taxon>
        <taxon>Gongylonema</taxon>
    </lineage>
</organism>
<dbReference type="InterPro" id="IPR002486">
    <property type="entry name" value="Col_cuticle_N"/>
</dbReference>
<dbReference type="Pfam" id="PF01484">
    <property type="entry name" value="Col_cuticle_N"/>
    <property type="match status" value="1"/>
</dbReference>
<dbReference type="WBParaSite" id="GPUH_0001001101-mRNA-1">
    <property type="protein sequence ID" value="GPUH_0001001101-mRNA-1"/>
    <property type="gene ID" value="GPUH_0001001101"/>
</dbReference>
<keyword evidence="3" id="KW-0472">Membrane</keyword>
<feature type="region of interest" description="Disordered" evidence="2">
    <location>
        <begin position="1"/>
        <end position="21"/>
    </location>
</feature>
<feature type="domain" description="Nematode cuticle collagen N-terminal" evidence="4">
    <location>
        <begin position="46"/>
        <end position="98"/>
    </location>
</feature>
<gene>
    <name evidence="5" type="ORF">GPUH_LOCUS10002</name>
</gene>
<evidence type="ECO:0000259" key="4">
    <source>
        <dbReference type="SMART" id="SM01088"/>
    </source>
</evidence>
<evidence type="ECO:0000313" key="6">
    <source>
        <dbReference type="Proteomes" id="UP000271098"/>
    </source>
</evidence>
<keyword evidence="6" id="KW-1185">Reference proteome</keyword>
<dbReference type="GO" id="GO:0042302">
    <property type="term" value="F:structural constituent of cuticle"/>
    <property type="evidence" value="ECO:0007669"/>
    <property type="project" value="InterPro"/>
</dbReference>
<sequence>MWLLKSTKPENQRSSSSGLAPDKMLMKKAEVVPNEEQLLIAESSRILALFGVALATASAVTIGLLVPMLYGYAQQKYSLLQPEIDYCLYQSRLLWDQLDEVS</sequence>
<evidence type="ECO:0000256" key="3">
    <source>
        <dbReference type="SAM" id="Phobius"/>
    </source>
</evidence>
<proteinExistence type="predicted"/>
<accession>A0A183DMQ9</accession>
<keyword evidence="1" id="KW-0677">Repeat</keyword>
<evidence type="ECO:0000313" key="5">
    <source>
        <dbReference type="EMBL" id="VDK80629.1"/>
    </source>
</evidence>